<sequence>MSLKHINLTRYDERRSSNSVLSNIKTIQERYNFDDPDWKNIRIKLNYDYITGNLRDPQTCYEEDQQIQVGSETIACDKNKVVSNMDLTNFTITMNNLKTFLENFLKVIPTPNKDYDFEYIIKLPQYKSSSSTIADANILEYDKLRRPLKSDIKINPAKI</sequence>
<dbReference type="EMBL" id="DS113541">
    <property type="protein sequence ID" value="EAY02277.1"/>
    <property type="molecule type" value="Genomic_DNA"/>
</dbReference>
<protein>
    <submittedName>
        <fullName evidence="1">Uncharacterized protein</fullName>
    </submittedName>
</protein>
<dbReference type="Gene3D" id="3.10.170.20">
    <property type="match status" value="1"/>
</dbReference>
<dbReference type="InParanoid" id="A2EYK1"/>
<dbReference type="VEuPathDB" id="TrichDB:TVAG_030930"/>
<dbReference type="SMR" id="A2EYK1"/>
<dbReference type="Proteomes" id="UP000001542">
    <property type="component" value="Unassembled WGS sequence"/>
</dbReference>
<dbReference type="AlphaFoldDB" id="A2EYK1"/>
<dbReference type="FunFam" id="3.10.170.20:FF:000013">
    <property type="match status" value="1"/>
</dbReference>
<evidence type="ECO:0000313" key="2">
    <source>
        <dbReference type="Proteomes" id="UP000001542"/>
    </source>
</evidence>
<dbReference type="KEGG" id="tva:4760114"/>
<reference evidence="1" key="2">
    <citation type="journal article" date="2007" name="Science">
        <title>Draft genome sequence of the sexually transmitted pathogen Trichomonas vaginalis.</title>
        <authorList>
            <person name="Carlton J.M."/>
            <person name="Hirt R.P."/>
            <person name="Silva J.C."/>
            <person name="Delcher A.L."/>
            <person name="Schatz M."/>
            <person name="Zhao Q."/>
            <person name="Wortman J.R."/>
            <person name="Bidwell S.L."/>
            <person name="Alsmark U.C.M."/>
            <person name="Besteiro S."/>
            <person name="Sicheritz-Ponten T."/>
            <person name="Noel C.J."/>
            <person name="Dacks J.B."/>
            <person name="Foster P.G."/>
            <person name="Simillion C."/>
            <person name="Van de Peer Y."/>
            <person name="Miranda-Saavedra D."/>
            <person name="Barton G.J."/>
            <person name="Westrop G.D."/>
            <person name="Mueller S."/>
            <person name="Dessi D."/>
            <person name="Fiori P.L."/>
            <person name="Ren Q."/>
            <person name="Paulsen I."/>
            <person name="Zhang H."/>
            <person name="Bastida-Corcuera F.D."/>
            <person name="Simoes-Barbosa A."/>
            <person name="Brown M.T."/>
            <person name="Hayes R.D."/>
            <person name="Mukherjee M."/>
            <person name="Okumura C.Y."/>
            <person name="Schneider R."/>
            <person name="Smith A.J."/>
            <person name="Vanacova S."/>
            <person name="Villalvazo M."/>
            <person name="Haas B.J."/>
            <person name="Pertea M."/>
            <person name="Feldblyum T.V."/>
            <person name="Utterback T.R."/>
            <person name="Shu C.L."/>
            <person name="Osoegawa K."/>
            <person name="de Jong P.J."/>
            <person name="Hrdy I."/>
            <person name="Horvathova L."/>
            <person name="Zubacova Z."/>
            <person name="Dolezal P."/>
            <person name="Malik S.B."/>
            <person name="Logsdon J.M. Jr."/>
            <person name="Henze K."/>
            <person name="Gupta A."/>
            <person name="Wang C.C."/>
            <person name="Dunne R.L."/>
            <person name="Upcroft J.A."/>
            <person name="Upcroft P."/>
            <person name="White O."/>
            <person name="Salzberg S.L."/>
            <person name="Tang P."/>
            <person name="Chiu C.-H."/>
            <person name="Lee Y.-S."/>
            <person name="Embley T.M."/>
            <person name="Coombs G.H."/>
            <person name="Mottram J.C."/>
            <person name="Tachezy J."/>
            <person name="Fraser-Liggett C.M."/>
            <person name="Johnson P.J."/>
        </authorList>
    </citation>
    <scope>NUCLEOTIDE SEQUENCE [LARGE SCALE GENOMIC DNA]</scope>
    <source>
        <strain evidence="1">G3</strain>
    </source>
</reference>
<gene>
    <name evidence="1" type="ORF">TVAG_030930</name>
</gene>
<dbReference type="VEuPathDB" id="TrichDB:TVAGG3_0585990"/>
<organism evidence="1 2">
    <name type="scientific">Trichomonas vaginalis (strain ATCC PRA-98 / G3)</name>
    <dbReference type="NCBI Taxonomy" id="412133"/>
    <lineage>
        <taxon>Eukaryota</taxon>
        <taxon>Metamonada</taxon>
        <taxon>Parabasalia</taxon>
        <taxon>Trichomonadida</taxon>
        <taxon>Trichomonadidae</taxon>
        <taxon>Trichomonas</taxon>
    </lineage>
</organism>
<accession>A2EYK1</accession>
<evidence type="ECO:0000313" key="1">
    <source>
        <dbReference type="EMBL" id="EAY02277.1"/>
    </source>
</evidence>
<name>A2EYK1_TRIV3</name>
<dbReference type="OrthoDB" id="10266053at2759"/>
<reference evidence="1" key="1">
    <citation type="submission" date="2006-10" db="EMBL/GenBank/DDBJ databases">
        <authorList>
            <person name="Amadeo P."/>
            <person name="Zhao Q."/>
            <person name="Wortman J."/>
            <person name="Fraser-Liggett C."/>
            <person name="Carlton J."/>
        </authorList>
    </citation>
    <scope>NUCLEOTIDE SEQUENCE</scope>
    <source>
        <strain evidence="1">G3</strain>
    </source>
</reference>
<proteinExistence type="predicted"/>
<keyword evidence="2" id="KW-1185">Reference proteome</keyword>
<dbReference type="RefSeq" id="XP_001314594.1">
    <property type="nucleotide sequence ID" value="XM_001314565.1"/>
</dbReference>